<sequence>MSFEPISTDIILYITLYPPLKYTLYPPKHPKTFFPNPQFPGHIFPKFQLFPFDTKNYYISLFSF</sequence>
<proteinExistence type="predicted"/>
<accession>A0ACB1B064</accession>
<evidence type="ECO:0000313" key="2">
    <source>
        <dbReference type="Proteomes" id="UP001497535"/>
    </source>
</evidence>
<name>A0ACB1B064_MELEN</name>
<evidence type="ECO:0000313" key="1">
    <source>
        <dbReference type="EMBL" id="CAK5108711.1"/>
    </source>
</evidence>
<organism evidence="1 2">
    <name type="scientific">Meloidogyne enterolobii</name>
    <name type="common">Root-knot nematode worm</name>
    <name type="synonym">Meloidogyne mayaguensis</name>
    <dbReference type="NCBI Taxonomy" id="390850"/>
    <lineage>
        <taxon>Eukaryota</taxon>
        <taxon>Metazoa</taxon>
        <taxon>Ecdysozoa</taxon>
        <taxon>Nematoda</taxon>
        <taxon>Chromadorea</taxon>
        <taxon>Rhabditida</taxon>
        <taxon>Tylenchina</taxon>
        <taxon>Tylenchomorpha</taxon>
        <taxon>Tylenchoidea</taxon>
        <taxon>Meloidogynidae</taxon>
        <taxon>Meloidogyninae</taxon>
        <taxon>Meloidogyne</taxon>
    </lineage>
</organism>
<dbReference type="EMBL" id="CAVMJV010000130">
    <property type="protein sequence ID" value="CAK5108711.1"/>
    <property type="molecule type" value="Genomic_DNA"/>
</dbReference>
<gene>
    <name evidence="1" type="ORF">MENTE1834_LOCUS44008</name>
</gene>
<keyword evidence="2" id="KW-1185">Reference proteome</keyword>
<reference evidence="1" key="1">
    <citation type="submission" date="2023-11" db="EMBL/GenBank/DDBJ databases">
        <authorList>
            <person name="Poullet M."/>
        </authorList>
    </citation>
    <scope>NUCLEOTIDE SEQUENCE</scope>
    <source>
        <strain evidence="1">E1834</strain>
    </source>
</reference>
<comment type="caution">
    <text evidence="1">The sequence shown here is derived from an EMBL/GenBank/DDBJ whole genome shotgun (WGS) entry which is preliminary data.</text>
</comment>
<dbReference type="Proteomes" id="UP001497535">
    <property type="component" value="Unassembled WGS sequence"/>
</dbReference>
<protein>
    <submittedName>
        <fullName evidence="1">Uncharacterized protein</fullName>
    </submittedName>
</protein>